<dbReference type="PROSITE" id="PS51257">
    <property type="entry name" value="PROKAR_LIPOPROTEIN"/>
    <property type="match status" value="1"/>
</dbReference>
<keyword evidence="2" id="KW-1185">Reference proteome</keyword>
<dbReference type="Proteomes" id="UP000187735">
    <property type="component" value="Chromosome"/>
</dbReference>
<organism evidence="1 2">
    <name type="scientific">Fuerstiella marisgermanici</name>
    <dbReference type="NCBI Taxonomy" id="1891926"/>
    <lineage>
        <taxon>Bacteria</taxon>
        <taxon>Pseudomonadati</taxon>
        <taxon>Planctomycetota</taxon>
        <taxon>Planctomycetia</taxon>
        <taxon>Planctomycetales</taxon>
        <taxon>Planctomycetaceae</taxon>
        <taxon>Fuerstiella</taxon>
    </lineage>
</organism>
<proteinExistence type="predicted"/>
<evidence type="ECO:0008006" key="3">
    <source>
        <dbReference type="Google" id="ProtNLM"/>
    </source>
</evidence>
<dbReference type="KEGG" id="fmr:Fuma_05097"/>
<name>A0A1P8WN13_9PLAN</name>
<evidence type="ECO:0000313" key="1">
    <source>
        <dbReference type="EMBL" id="APZ95439.1"/>
    </source>
</evidence>
<accession>A0A1P8WN13</accession>
<dbReference type="RefSeq" id="WP_083732325.1">
    <property type="nucleotide sequence ID" value="NZ_CP017641.1"/>
</dbReference>
<sequence length="151" mass="16528">MNKFCSIRSHLRRLIPLVLLSVLVGCGSDRQMAKVTGTVKFPDGTPVTSGTVEFETVDQKPPVTATGEINEAGEFKLGTWMPDDGVLIGKHRAVVVADFEIGTGAERPNLIPQSKVHSKYREFETSGLEFTIEEDDMDLQIVVDPAQLANK</sequence>
<gene>
    <name evidence="1" type="ORF">Fuma_05097</name>
</gene>
<evidence type="ECO:0000313" key="2">
    <source>
        <dbReference type="Proteomes" id="UP000187735"/>
    </source>
</evidence>
<reference evidence="1 2" key="1">
    <citation type="journal article" date="2016" name="Front. Microbiol.">
        <title>Fuerstia marisgermanicae gen. nov., sp. nov., an Unusual Member of the Phylum Planctomycetes from the German Wadden Sea.</title>
        <authorList>
            <person name="Kohn T."/>
            <person name="Heuer A."/>
            <person name="Jogler M."/>
            <person name="Vollmers J."/>
            <person name="Boedeker C."/>
            <person name="Bunk B."/>
            <person name="Rast P."/>
            <person name="Borchert D."/>
            <person name="Glockner I."/>
            <person name="Freese H.M."/>
            <person name="Klenk H.P."/>
            <person name="Overmann J."/>
            <person name="Kaster A.K."/>
            <person name="Rohde M."/>
            <person name="Wiegand S."/>
            <person name="Jogler C."/>
        </authorList>
    </citation>
    <scope>NUCLEOTIDE SEQUENCE [LARGE SCALE GENOMIC DNA]</scope>
    <source>
        <strain evidence="1 2">NH11</strain>
    </source>
</reference>
<dbReference type="AlphaFoldDB" id="A0A1P8WN13"/>
<dbReference type="EMBL" id="CP017641">
    <property type="protein sequence ID" value="APZ95439.1"/>
    <property type="molecule type" value="Genomic_DNA"/>
</dbReference>
<dbReference type="OrthoDB" id="289097at2"/>
<protein>
    <recommendedName>
        <fullName evidence="3">Carboxypeptidase regulatory-like domain-containing protein</fullName>
    </recommendedName>
</protein>